<proteinExistence type="predicted"/>
<organism evidence="5">
    <name type="scientific">marine sediment metagenome</name>
    <dbReference type="NCBI Taxonomy" id="412755"/>
    <lineage>
        <taxon>unclassified sequences</taxon>
        <taxon>metagenomes</taxon>
        <taxon>ecological metagenomes</taxon>
    </lineage>
</organism>
<dbReference type="Gene3D" id="1.10.10.10">
    <property type="entry name" value="Winged helix-like DNA-binding domain superfamily/Winged helix DNA-binding domain"/>
    <property type="match status" value="1"/>
</dbReference>
<evidence type="ECO:0000313" key="5">
    <source>
        <dbReference type="EMBL" id="KKM16032.1"/>
    </source>
</evidence>
<protein>
    <recommendedName>
        <fullName evidence="4">HTH asnC-type domain-containing protein</fullName>
    </recommendedName>
</protein>
<dbReference type="SMART" id="SM00344">
    <property type="entry name" value="HTH_ASNC"/>
    <property type="match status" value="1"/>
</dbReference>
<dbReference type="PRINTS" id="PR00033">
    <property type="entry name" value="HTHASNC"/>
</dbReference>
<evidence type="ECO:0000256" key="3">
    <source>
        <dbReference type="ARBA" id="ARBA00023163"/>
    </source>
</evidence>
<evidence type="ECO:0000256" key="2">
    <source>
        <dbReference type="ARBA" id="ARBA00023125"/>
    </source>
</evidence>
<keyword evidence="2" id="KW-0238">DNA-binding</keyword>
<evidence type="ECO:0000256" key="1">
    <source>
        <dbReference type="ARBA" id="ARBA00023015"/>
    </source>
</evidence>
<dbReference type="InterPro" id="IPR036388">
    <property type="entry name" value="WH-like_DNA-bd_sf"/>
</dbReference>
<gene>
    <name evidence="5" type="ORF">LCGC14_1689960</name>
</gene>
<feature type="domain" description="HTH asnC-type" evidence="4">
    <location>
        <begin position="6"/>
        <end position="67"/>
    </location>
</feature>
<dbReference type="InterPro" id="IPR000485">
    <property type="entry name" value="AsnC-type_HTH_dom"/>
</dbReference>
<evidence type="ECO:0000259" key="4">
    <source>
        <dbReference type="PROSITE" id="PS50956"/>
    </source>
</evidence>
<dbReference type="PANTHER" id="PTHR30154:SF34">
    <property type="entry name" value="TRANSCRIPTIONAL REGULATOR AZLB"/>
    <property type="match status" value="1"/>
</dbReference>
<sequence>MSFYQLDDKDLEILALLSKDSRITLSLLAEKINTSIPTVKSRIDKLLGLGIIDKFSLILNYDLLSSHPLYYILIKTSPKELNNILTKLSSKKEFLEVYELISESQVLVKTLPMEMEVLQEILIIDIKQLFKFLLTKLFVTKSS</sequence>
<dbReference type="GO" id="GO:0043565">
    <property type="term" value="F:sequence-specific DNA binding"/>
    <property type="evidence" value="ECO:0007669"/>
    <property type="project" value="InterPro"/>
</dbReference>
<reference evidence="5" key="1">
    <citation type="journal article" date="2015" name="Nature">
        <title>Complex archaea that bridge the gap between prokaryotes and eukaryotes.</title>
        <authorList>
            <person name="Spang A."/>
            <person name="Saw J.H."/>
            <person name="Jorgensen S.L."/>
            <person name="Zaremba-Niedzwiedzka K."/>
            <person name="Martijn J."/>
            <person name="Lind A.E."/>
            <person name="van Eijk R."/>
            <person name="Schleper C."/>
            <person name="Guy L."/>
            <person name="Ettema T.J."/>
        </authorList>
    </citation>
    <scope>NUCLEOTIDE SEQUENCE</scope>
</reference>
<dbReference type="GO" id="GO:0043200">
    <property type="term" value="P:response to amino acid"/>
    <property type="evidence" value="ECO:0007669"/>
    <property type="project" value="TreeGrafter"/>
</dbReference>
<dbReference type="InterPro" id="IPR019888">
    <property type="entry name" value="Tscrpt_reg_AsnC-like"/>
</dbReference>
<dbReference type="EMBL" id="LAZR01014768">
    <property type="protein sequence ID" value="KKM16032.1"/>
    <property type="molecule type" value="Genomic_DNA"/>
</dbReference>
<comment type="caution">
    <text evidence="5">The sequence shown here is derived from an EMBL/GenBank/DDBJ whole genome shotgun (WGS) entry which is preliminary data.</text>
</comment>
<keyword evidence="3" id="KW-0804">Transcription</keyword>
<dbReference type="PROSITE" id="PS50956">
    <property type="entry name" value="HTH_ASNC_2"/>
    <property type="match status" value="1"/>
</dbReference>
<name>A0A0F9HLL7_9ZZZZ</name>
<accession>A0A0F9HLL7</accession>
<dbReference type="SUPFAM" id="SSF46785">
    <property type="entry name" value="Winged helix' DNA-binding domain"/>
    <property type="match status" value="1"/>
</dbReference>
<dbReference type="Pfam" id="PF13412">
    <property type="entry name" value="HTH_24"/>
    <property type="match status" value="1"/>
</dbReference>
<dbReference type="InterPro" id="IPR036390">
    <property type="entry name" value="WH_DNA-bd_sf"/>
</dbReference>
<dbReference type="PANTHER" id="PTHR30154">
    <property type="entry name" value="LEUCINE-RESPONSIVE REGULATORY PROTEIN"/>
    <property type="match status" value="1"/>
</dbReference>
<dbReference type="GO" id="GO:0005829">
    <property type="term" value="C:cytosol"/>
    <property type="evidence" value="ECO:0007669"/>
    <property type="project" value="TreeGrafter"/>
</dbReference>
<keyword evidence="1" id="KW-0805">Transcription regulation</keyword>
<dbReference type="AlphaFoldDB" id="A0A0F9HLL7"/>